<dbReference type="GO" id="GO:0005811">
    <property type="term" value="C:lipid droplet"/>
    <property type="evidence" value="ECO:0007669"/>
    <property type="project" value="UniProtKB-SubCell"/>
</dbReference>
<dbReference type="EMBL" id="GALX01005559">
    <property type="protein sequence ID" value="JAB62907.1"/>
    <property type="molecule type" value="Transcribed_RNA"/>
</dbReference>
<evidence type="ECO:0000256" key="21">
    <source>
        <dbReference type="ARBA" id="ARBA00047849"/>
    </source>
</evidence>
<evidence type="ECO:0000256" key="9">
    <source>
        <dbReference type="ARBA" id="ARBA00022679"/>
    </source>
</evidence>
<dbReference type="InterPro" id="IPR029058">
    <property type="entry name" value="AB_hydrolase_fold"/>
</dbReference>
<dbReference type="Pfam" id="PF00561">
    <property type="entry name" value="Abhydrolase_1"/>
    <property type="match status" value="1"/>
</dbReference>
<comment type="similarity">
    <text evidence="15">Belongs to the peptidase S33 family. ABHD4/ABHD5 subfamily.</text>
</comment>
<comment type="catalytic activity">
    <reaction evidence="1">
        <text>a 1-acyl-sn-glycero-3-phosphate + an acyl-CoA = a 1,2-diacyl-sn-glycero-3-phosphate + CoA</text>
        <dbReference type="Rhea" id="RHEA:19709"/>
        <dbReference type="ChEBI" id="CHEBI:57287"/>
        <dbReference type="ChEBI" id="CHEBI:57970"/>
        <dbReference type="ChEBI" id="CHEBI:58342"/>
        <dbReference type="ChEBI" id="CHEBI:58608"/>
        <dbReference type="EC" id="2.3.1.51"/>
    </reaction>
    <physiologicalReaction direction="left-to-right" evidence="1">
        <dbReference type="Rhea" id="RHEA:19710"/>
    </physiologicalReaction>
</comment>
<accession>V5GMT4</accession>
<dbReference type="EC" id="2.3.1.51" evidence="5"/>
<evidence type="ECO:0000256" key="19">
    <source>
        <dbReference type="ARBA" id="ARBA00047525"/>
    </source>
</evidence>
<dbReference type="GO" id="GO:0006631">
    <property type="term" value="P:fatty acid metabolic process"/>
    <property type="evidence" value="ECO:0007669"/>
    <property type="project" value="UniProtKB-KW"/>
</dbReference>
<evidence type="ECO:0000256" key="14">
    <source>
        <dbReference type="ARBA" id="ARBA00036296"/>
    </source>
</evidence>
<comment type="catalytic activity">
    <reaction evidence="20">
        <text>1-octadecanoyl-sn-glycero-3-phosphate + (9Z)-octadecenoyl-CoA = 1-octadecanoyl-2-(9Z-octadecenoyl)-sn-glycero-3-phosphate + CoA</text>
        <dbReference type="Rhea" id="RHEA:37163"/>
        <dbReference type="ChEBI" id="CHEBI:57287"/>
        <dbReference type="ChEBI" id="CHEBI:57387"/>
        <dbReference type="ChEBI" id="CHEBI:74560"/>
        <dbReference type="ChEBI" id="CHEBI:74565"/>
    </reaction>
    <physiologicalReaction direction="left-to-right" evidence="20">
        <dbReference type="Rhea" id="RHEA:37164"/>
    </physiologicalReaction>
</comment>
<keyword evidence="8" id="KW-0551">Lipid droplet</keyword>
<evidence type="ECO:0000256" key="15">
    <source>
        <dbReference type="ARBA" id="ARBA00038097"/>
    </source>
</evidence>
<comment type="function">
    <text evidence="18">Coenzyme A-dependent lysophosphatidic acid acyltransferase that catalyzes the transfer of an acyl group on a lysophosphatidic acid. Functions preferentially with 1-oleoyl-lysophosphatidic acid followed by 1-palmitoyl-lysophosphatidic acid, 1-stearoyl-lysophosphatidic acid and 1-arachidonoyl-lysophosphatidic acid as lipid acceptor. Functions preferentially with arachidonoyl-CoA followed by oleoyl-CoA as acyl group donors. Functions in phosphatidic acid biosynthesis. May regulate the cellular storage of triacylglycerol through activation of the phospholipase PNPLA2. Involved in keratinocyte differentiation. Regulates lipid droplet fusion.</text>
</comment>
<evidence type="ECO:0000256" key="1">
    <source>
        <dbReference type="ARBA" id="ARBA00000300"/>
    </source>
</evidence>
<comment type="catalytic activity">
    <reaction evidence="21">
        <text>eicosanoyl-CoA + 1-(9Z-octadecenoyl)-sn-glycero-3-phosphate = 1-(9Z)-octadecenoyl-2-eicosanoyl-sn-glycero-3-phosphate + CoA</text>
        <dbReference type="Rhea" id="RHEA:37451"/>
        <dbReference type="ChEBI" id="CHEBI:57287"/>
        <dbReference type="ChEBI" id="CHEBI:57380"/>
        <dbReference type="ChEBI" id="CHEBI:74544"/>
        <dbReference type="ChEBI" id="CHEBI:74937"/>
    </reaction>
    <physiologicalReaction direction="left-to-right" evidence="21">
        <dbReference type="Rhea" id="RHEA:37452"/>
    </physiologicalReaction>
</comment>
<dbReference type="Gene3D" id="3.40.50.1820">
    <property type="entry name" value="alpha/beta hydrolase"/>
    <property type="match status" value="1"/>
</dbReference>
<evidence type="ECO:0000256" key="10">
    <source>
        <dbReference type="ARBA" id="ARBA00022782"/>
    </source>
</evidence>
<comment type="catalytic activity">
    <reaction evidence="19">
        <text>1-hexadecanoyl-sn-glycero-3-phosphate + (9Z)-octadecenoyl-CoA = 1-hexadecanoyl-2-(9Z-octadecenoyl)-sn-glycero-3-phosphate + CoA</text>
        <dbReference type="Rhea" id="RHEA:33187"/>
        <dbReference type="ChEBI" id="CHEBI:57287"/>
        <dbReference type="ChEBI" id="CHEBI:57387"/>
        <dbReference type="ChEBI" id="CHEBI:57518"/>
        <dbReference type="ChEBI" id="CHEBI:64839"/>
    </reaction>
    <physiologicalReaction direction="left-to-right" evidence="19">
        <dbReference type="Rhea" id="RHEA:33188"/>
    </physiologicalReaction>
</comment>
<keyword evidence="26" id="KW-0378">Hydrolase</keyword>
<dbReference type="GO" id="GO:0006654">
    <property type="term" value="P:phosphatidic acid biosynthetic process"/>
    <property type="evidence" value="ECO:0007669"/>
    <property type="project" value="TreeGrafter"/>
</dbReference>
<keyword evidence="10" id="KW-0221">Differentiation</keyword>
<sequence>MENTTQYNEKCGWTKFSEAKLVEMEKKILQVVKTAYKTWFVPIGPTIGTDDKIWTILLNEESKNTPIVLLHGFAAALGFWCLNFDSLAKERPVYAIDLLGFGRSTRPTFSTDGTEAEQQMVQSLEAWRKQLDIENFILLGHSFGGYLATSYAINYPDRVKHLILADPWGFAEQPAKFEAPLWIKTLRVLLYPLSHLNPLATVRAAGPIGPWLVRKVRNDISEKYASVLENKDIMAEYIYQCNSRNPSGETAFHYMRKSFVWAKNPMVHRFDNIREDIPITVMFGENSWITQAPGHILKEQRPKSYVDIAVIANAGHHISADQPSLFHEVVLGACGMCDSTSNSEVTNDQEIISNNEIIETDIDEEGAVHQIKLIRNEEYQLHQSI</sequence>
<dbReference type="PANTHER" id="PTHR42886">
    <property type="entry name" value="RE40534P-RELATED"/>
    <property type="match status" value="1"/>
</dbReference>
<comment type="catalytic activity">
    <reaction evidence="14">
        <text>1-(9Z-octadecenoyl)-sn-glycero-3-phosphate + octadecanoyl-CoA = 1-(9Z-octadecenoyl)-2-octadecanoyl-sn-glycero-3-phosphate + CoA</text>
        <dbReference type="Rhea" id="RHEA:37147"/>
        <dbReference type="ChEBI" id="CHEBI:57287"/>
        <dbReference type="ChEBI" id="CHEBI:57394"/>
        <dbReference type="ChEBI" id="CHEBI:74544"/>
        <dbReference type="ChEBI" id="CHEBI:74552"/>
    </reaction>
    <physiologicalReaction direction="left-to-right" evidence="14">
        <dbReference type="Rhea" id="RHEA:37148"/>
    </physiologicalReaction>
</comment>
<evidence type="ECO:0000256" key="23">
    <source>
        <dbReference type="ARBA" id="ARBA00048770"/>
    </source>
</evidence>
<evidence type="ECO:0000313" key="26">
    <source>
        <dbReference type="EMBL" id="JAB62907.1"/>
    </source>
</evidence>
<dbReference type="InterPro" id="IPR000073">
    <property type="entry name" value="AB_hydrolase_1"/>
</dbReference>
<dbReference type="FunFam" id="3.40.50.1820:FF:000019">
    <property type="entry name" value="1-acylglycerol-3-phosphate O-acyltransferase ABHD5"/>
    <property type="match status" value="1"/>
</dbReference>
<evidence type="ECO:0000256" key="16">
    <source>
        <dbReference type="ARBA" id="ARBA00040731"/>
    </source>
</evidence>
<comment type="catalytic activity">
    <reaction evidence="23">
        <text>1-(9Z-octadecenoyl)-sn-glycero-3-phosphate + (5Z,8Z,11Z,14Z)-eicosatetraenoyl-CoA = 1-(9Z)-octadecenoyl-2-(5Z,8Z,11Z,14Z)-eicosatetraenoyl-sn-glycero-3-phosphate + CoA</text>
        <dbReference type="Rhea" id="RHEA:37443"/>
        <dbReference type="ChEBI" id="CHEBI:57287"/>
        <dbReference type="ChEBI" id="CHEBI:57368"/>
        <dbReference type="ChEBI" id="CHEBI:74544"/>
        <dbReference type="ChEBI" id="CHEBI:74928"/>
    </reaction>
    <physiologicalReaction direction="left-to-right" evidence="23">
        <dbReference type="Rhea" id="RHEA:37444"/>
    </physiologicalReaction>
</comment>
<protein>
    <recommendedName>
        <fullName evidence="16">1-acylglycerol-3-phosphate O-acyltransferase ABHD5</fullName>
        <ecNumber evidence="5">2.3.1.51</ecNumber>
    </recommendedName>
    <alternativeName>
        <fullName evidence="17">Abhydrolase domain-containing protein 5</fullName>
    </alternativeName>
</protein>
<dbReference type="PANTHER" id="PTHR42886:SF29">
    <property type="entry name" value="PUMMELIG, ISOFORM A"/>
    <property type="match status" value="1"/>
</dbReference>
<evidence type="ECO:0000256" key="22">
    <source>
        <dbReference type="ARBA" id="ARBA00048632"/>
    </source>
</evidence>
<keyword evidence="12" id="KW-0443">Lipid metabolism</keyword>
<keyword evidence="6" id="KW-0963">Cytoplasm</keyword>
<evidence type="ECO:0000256" key="8">
    <source>
        <dbReference type="ARBA" id="ARBA00022677"/>
    </source>
</evidence>
<dbReference type="GO" id="GO:0003841">
    <property type="term" value="F:1-acylglycerol-3-phosphate O-acyltransferase activity"/>
    <property type="evidence" value="ECO:0007669"/>
    <property type="project" value="UniProtKB-EC"/>
</dbReference>
<keyword evidence="13" id="KW-0012">Acyltransferase</keyword>
<dbReference type="SUPFAM" id="SSF53474">
    <property type="entry name" value="alpha/beta-Hydrolases"/>
    <property type="match status" value="1"/>
</dbReference>
<comment type="catalytic activity">
    <reaction evidence="22">
        <text>1-(5Z,8Z,11Z,14Z-eicosatetraenoyl)-sn-glycero-3-phosphate + (9Z)-octadecenoyl-CoA = 1-(5Z,8Z,11Z,14Z)-eicosatetraenoyl-2-(9Z)-octadecenoyl-sn-glycero-3-phosphate + CoA</text>
        <dbReference type="Rhea" id="RHEA:37455"/>
        <dbReference type="ChEBI" id="CHEBI:57287"/>
        <dbReference type="ChEBI" id="CHEBI:57387"/>
        <dbReference type="ChEBI" id="CHEBI:74938"/>
        <dbReference type="ChEBI" id="CHEBI:74941"/>
    </reaction>
    <physiologicalReaction direction="left-to-right" evidence="22">
        <dbReference type="Rhea" id="RHEA:37456"/>
    </physiologicalReaction>
</comment>
<gene>
    <name evidence="26" type="primary">ABHD4</name>
</gene>
<evidence type="ECO:0000256" key="24">
    <source>
        <dbReference type="ARBA" id="ARBA00049561"/>
    </source>
</evidence>
<evidence type="ECO:0000256" key="3">
    <source>
        <dbReference type="ARBA" id="ARBA00004496"/>
    </source>
</evidence>
<comment type="subcellular location">
    <subcellularLocation>
        <location evidence="3">Cytoplasm</location>
    </subcellularLocation>
    <subcellularLocation>
        <location evidence="4">Lipid droplet</location>
    </subcellularLocation>
</comment>
<comment type="catalytic activity">
    <reaction evidence="2">
        <text>1-(9Z-octadecenoyl)-sn-glycero-3-phosphate + hexadecanoyl-CoA = 1-(9Z)-octadecenoyl-2-hexadecanoyl-sn-glycero-3-phosphate + CoA</text>
        <dbReference type="Rhea" id="RHEA:37143"/>
        <dbReference type="ChEBI" id="CHEBI:57287"/>
        <dbReference type="ChEBI" id="CHEBI:57379"/>
        <dbReference type="ChEBI" id="CHEBI:74544"/>
        <dbReference type="ChEBI" id="CHEBI:74551"/>
    </reaction>
    <physiologicalReaction direction="left-to-right" evidence="2">
        <dbReference type="Rhea" id="RHEA:37144"/>
    </physiologicalReaction>
</comment>
<dbReference type="GO" id="GO:0030154">
    <property type="term" value="P:cell differentiation"/>
    <property type="evidence" value="ECO:0007669"/>
    <property type="project" value="UniProtKB-KW"/>
</dbReference>
<evidence type="ECO:0000259" key="25">
    <source>
        <dbReference type="Pfam" id="PF00561"/>
    </source>
</evidence>
<evidence type="ECO:0000256" key="13">
    <source>
        <dbReference type="ARBA" id="ARBA00023315"/>
    </source>
</evidence>
<keyword evidence="7" id="KW-0444">Lipid biosynthesis</keyword>
<evidence type="ECO:0000256" key="18">
    <source>
        <dbReference type="ARBA" id="ARBA00045357"/>
    </source>
</evidence>
<proteinExistence type="inferred from homology"/>
<dbReference type="AlphaFoldDB" id="V5GMT4"/>
<keyword evidence="9" id="KW-0808">Transferase</keyword>
<evidence type="ECO:0000256" key="11">
    <source>
        <dbReference type="ARBA" id="ARBA00022832"/>
    </source>
</evidence>
<evidence type="ECO:0000256" key="20">
    <source>
        <dbReference type="ARBA" id="ARBA00047543"/>
    </source>
</evidence>
<evidence type="ECO:0000256" key="12">
    <source>
        <dbReference type="ARBA" id="ARBA00023098"/>
    </source>
</evidence>
<evidence type="ECO:0000256" key="17">
    <source>
        <dbReference type="ARBA" id="ARBA00042413"/>
    </source>
</evidence>
<evidence type="ECO:0000256" key="4">
    <source>
        <dbReference type="ARBA" id="ARBA00004502"/>
    </source>
</evidence>
<comment type="catalytic activity">
    <reaction evidence="24">
        <text>1-(9Z-octadecenoyl)-sn-glycero-3-phosphate + (9Z)-octadecenoyl-CoA = 1,2-di-(9Z-octadecenoyl)-sn-glycero-3-phosphate + CoA</text>
        <dbReference type="Rhea" id="RHEA:37131"/>
        <dbReference type="ChEBI" id="CHEBI:57287"/>
        <dbReference type="ChEBI" id="CHEBI:57387"/>
        <dbReference type="ChEBI" id="CHEBI:74544"/>
        <dbReference type="ChEBI" id="CHEBI:74546"/>
    </reaction>
    <physiologicalReaction direction="left-to-right" evidence="24">
        <dbReference type="Rhea" id="RHEA:37132"/>
    </physiologicalReaction>
</comment>
<organism evidence="26">
    <name type="scientific">Anoplophora glabripennis</name>
    <name type="common">Asian longhorn beetle</name>
    <name type="synonym">Anoplophora nobilis</name>
    <dbReference type="NCBI Taxonomy" id="217634"/>
    <lineage>
        <taxon>Eukaryota</taxon>
        <taxon>Metazoa</taxon>
        <taxon>Ecdysozoa</taxon>
        <taxon>Arthropoda</taxon>
        <taxon>Hexapoda</taxon>
        <taxon>Insecta</taxon>
        <taxon>Pterygota</taxon>
        <taxon>Neoptera</taxon>
        <taxon>Endopterygota</taxon>
        <taxon>Coleoptera</taxon>
        <taxon>Polyphaga</taxon>
        <taxon>Cucujiformia</taxon>
        <taxon>Chrysomeloidea</taxon>
        <taxon>Cerambycidae</taxon>
        <taxon>Lamiinae</taxon>
        <taxon>Lamiini</taxon>
        <taxon>Anoplophora</taxon>
    </lineage>
</organism>
<reference evidence="26" key="1">
    <citation type="submission" date="2013-07" db="EMBL/GenBank/DDBJ databases">
        <title>Midgut Transcriptome Profiling of Anoplphora glabripennis, a Lignocellulose Degrading, Wood-Boring Cerambycid.</title>
        <authorList>
            <person name="Scully E.D."/>
            <person name="Hoover K."/>
            <person name="Carlson J.E."/>
            <person name="Tien M."/>
            <person name="Geib S.M."/>
        </authorList>
    </citation>
    <scope>NUCLEOTIDE SEQUENCE</scope>
</reference>
<dbReference type="GO" id="GO:0055088">
    <property type="term" value="P:lipid homeostasis"/>
    <property type="evidence" value="ECO:0007669"/>
    <property type="project" value="TreeGrafter"/>
</dbReference>
<name>V5GMT4_ANOGL</name>
<dbReference type="GO" id="GO:0005739">
    <property type="term" value="C:mitochondrion"/>
    <property type="evidence" value="ECO:0007669"/>
    <property type="project" value="TreeGrafter"/>
</dbReference>
<keyword evidence="11" id="KW-0276">Fatty acid metabolism</keyword>
<feature type="domain" description="AB hydrolase-1" evidence="25">
    <location>
        <begin position="66"/>
        <end position="319"/>
    </location>
</feature>
<evidence type="ECO:0000256" key="7">
    <source>
        <dbReference type="ARBA" id="ARBA00022516"/>
    </source>
</evidence>
<evidence type="ECO:0000256" key="6">
    <source>
        <dbReference type="ARBA" id="ARBA00022490"/>
    </source>
</evidence>
<evidence type="ECO:0000256" key="2">
    <source>
        <dbReference type="ARBA" id="ARBA00000816"/>
    </source>
</evidence>
<dbReference type="GO" id="GO:0052689">
    <property type="term" value="F:carboxylic ester hydrolase activity"/>
    <property type="evidence" value="ECO:0007669"/>
    <property type="project" value="TreeGrafter"/>
</dbReference>
<dbReference type="PRINTS" id="PR00111">
    <property type="entry name" value="ABHYDROLASE"/>
</dbReference>
<evidence type="ECO:0000256" key="5">
    <source>
        <dbReference type="ARBA" id="ARBA00013211"/>
    </source>
</evidence>